<dbReference type="SMART" id="SM00448">
    <property type="entry name" value="REC"/>
    <property type="match status" value="1"/>
</dbReference>
<organism evidence="4 5">
    <name type="scientific">Plectonema cf. radiosum LEGE 06105</name>
    <dbReference type="NCBI Taxonomy" id="945769"/>
    <lineage>
        <taxon>Bacteria</taxon>
        <taxon>Bacillati</taxon>
        <taxon>Cyanobacteriota</taxon>
        <taxon>Cyanophyceae</taxon>
        <taxon>Oscillatoriophycideae</taxon>
        <taxon>Oscillatoriales</taxon>
        <taxon>Microcoleaceae</taxon>
        <taxon>Plectonema</taxon>
    </lineage>
</organism>
<dbReference type="PANTHER" id="PTHR48111:SF38">
    <property type="entry name" value="TWO-COMPONENT RESPONSE REGULATOR"/>
    <property type="match status" value="1"/>
</dbReference>
<evidence type="ECO:0000313" key="5">
    <source>
        <dbReference type="Proteomes" id="UP000620559"/>
    </source>
</evidence>
<dbReference type="Gene3D" id="3.40.50.2300">
    <property type="match status" value="1"/>
</dbReference>
<accession>A0A8J7F5A9</accession>
<sequence length="122" mass="13713">MKEILIVEDENRLAAFLQKGLRKNGYSTVIAEDGEQAISIALNKQFDLMVLDIGLPFKDGFTVLQELRTQGRKLPVIVITARSDDEDKTKAFASGANDYMKKPFRFQDLLASVNQHLILVKS</sequence>
<dbReference type="RefSeq" id="WP_193923720.1">
    <property type="nucleotide sequence ID" value="NZ_JADEWL010000107.1"/>
</dbReference>
<dbReference type="PANTHER" id="PTHR48111">
    <property type="entry name" value="REGULATOR OF RPOS"/>
    <property type="match status" value="1"/>
</dbReference>
<dbReference type="Proteomes" id="UP000620559">
    <property type="component" value="Unassembled WGS sequence"/>
</dbReference>
<dbReference type="AlphaFoldDB" id="A0A8J7F5A9"/>
<feature type="modified residue" description="4-aspartylphosphate" evidence="2">
    <location>
        <position position="52"/>
    </location>
</feature>
<dbReference type="InterPro" id="IPR039420">
    <property type="entry name" value="WalR-like"/>
</dbReference>
<keyword evidence="2" id="KW-0597">Phosphoprotein</keyword>
<dbReference type="GO" id="GO:0006355">
    <property type="term" value="P:regulation of DNA-templated transcription"/>
    <property type="evidence" value="ECO:0007669"/>
    <property type="project" value="TreeGrafter"/>
</dbReference>
<dbReference type="GO" id="GO:0000976">
    <property type="term" value="F:transcription cis-regulatory region binding"/>
    <property type="evidence" value="ECO:0007669"/>
    <property type="project" value="TreeGrafter"/>
</dbReference>
<evidence type="ECO:0000259" key="3">
    <source>
        <dbReference type="PROSITE" id="PS50110"/>
    </source>
</evidence>
<protein>
    <submittedName>
        <fullName evidence="4">Response regulator</fullName>
    </submittedName>
</protein>
<evidence type="ECO:0000313" key="4">
    <source>
        <dbReference type="EMBL" id="MBE9215582.1"/>
    </source>
</evidence>
<dbReference type="GO" id="GO:0000156">
    <property type="term" value="F:phosphorelay response regulator activity"/>
    <property type="evidence" value="ECO:0007669"/>
    <property type="project" value="TreeGrafter"/>
</dbReference>
<evidence type="ECO:0000256" key="1">
    <source>
        <dbReference type="ARBA" id="ARBA00023125"/>
    </source>
</evidence>
<dbReference type="EMBL" id="JADEWL010000107">
    <property type="protein sequence ID" value="MBE9215582.1"/>
    <property type="molecule type" value="Genomic_DNA"/>
</dbReference>
<proteinExistence type="predicted"/>
<evidence type="ECO:0000256" key="2">
    <source>
        <dbReference type="PROSITE-ProRule" id="PRU00169"/>
    </source>
</evidence>
<dbReference type="GO" id="GO:0005829">
    <property type="term" value="C:cytosol"/>
    <property type="evidence" value="ECO:0007669"/>
    <property type="project" value="TreeGrafter"/>
</dbReference>
<name>A0A8J7F5A9_9CYAN</name>
<dbReference type="FunFam" id="3.40.50.2300:FF:000073">
    <property type="entry name" value="DNA-binding response regulator RprY"/>
    <property type="match status" value="1"/>
</dbReference>
<keyword evidence="1" id="KW-0238">DNA-binding</keyword>
<dbReference type="InterPro" id="IPR001789">
    <property type="entry name" value="Sig_transdc_resp-reg_receiver"/>
</dbReference>
<dbReference type="Pfam" id="PF00072">
    <property type="entry name" value="Response_reg"/>
    <property type="match status" value="1"/>
</dbReference>
<feature type="domain" description="Response regulatory" evidence="3">
    <location>
        <begin position="3"/>
        <end position="117"/>
    </location>
</feature>
<gene>
    <name evidence="4" type="ORF">IQ247_23430</name>
</gene>
<reference evidence="4" key="1">
    <citation type="submission" date="2020-10" db="EMBL/GenBank/DDBJ databases">
        <authorList>
            <person name="Castelo-Branco R."/>
            <person name="Eusebio N."/>
            <person name="Adriana R."/>
            <person name="Vieira A."/>
            <person name="Brugerolle De Fraissinette N."/>
            <person name="Rezende De Castro R."/>
            <person name="Schneider M.P."/>
            <person name="Vasconcelos V."/>
            <person name="Leao P.N."/>
        </authorList>
    </citation>
    <scope>NUCLEOTIDE SEQUENCE</scope>
    <source>
        <strain evidence="4">LEGE 06105</strain>
    </source>
</reference>
<keyword evidence="5" id="KW-1185">Reference proteome</keyword>
<dbReference type="CDD" id="cd17574">
    <property type="entry name" value="REC_OmpR"/>
    <property type="match status" value="1"/>
</dbReference>
<comment type="caution">
    <text evidence="4">The sequence shown here is derived from an EMBL/GenBank/DDBJ whole genome shotgun (WGS) entry which is preliminary data.</text>
</comment>
<dbReference type="GO" id="GO:0032993">
    <property type="term" value="C:protein-DNA complex"/>
    <property type="evidence" value="ECO:0007669"/>
    <property type="project" value="TreeGrafter"/>
</dbReference>
<dbReference type="InterPro" id="IPR011006">
    <property type="entry name" value="CheY-like_superfamily"/>
</dbReference>
<dbReference type="SUPFAM" id="SSF52172">
    <property type="entry name" value="CheY-like"/>
    <property type="match status" value="1"/>
</dbReference>
<dbReference type="PROSITE" id="PS50110">
    <property type="entry name" value="RESPONSE_REGULATORY"/>
    <property type="match status" value="1"/>
</dbReference>